<name>A0ABW1Z7X7_9BACT</name>
<dbReference type="Proteomes" id="UP001596391">
    <property type="component" value="Unassembled WGS sequence"/>
</dbReference>
<dbReference type="Pfam" id="PF01381">
    <property type="entry name" value="HTH_3"/>
    <property type="match status" value="1"/>
</dbReference>
<dbReference type="Gene3D" id="1.10.260.40">
    <property type="entry name" value="lambda repressor-like DNA-binding domains"/>
    <property type="match status" value="1"/>
</dbReference>
<dbReference type="PROSITE" id="PS50943">
    <property type="entry name" value="HTH_CROC1"/>
    <property type="match status" value="1"/>
</dbReference>
<dbReference type="InterPro" id="IPR052345">
    <property type="entry name" value="Rad_response_metalloprotease"/>
</dbReference>
<dbReference type="PANTHER" id="PTHR43236">
    <property type="entry name" value="ANTITOXIN HIGA1"/>
    <property type="match status" value="1"/>
</dbReference>
<reference evidence="3" key="1">
    <citation type="journal article" date="2019" name="Int. J. Syst. Evol. Microbiol.">
        <title>The Global Catalogue of Microorganisms (GCM) 10K type strain sequencing project: providing services to taxonomists for standard genome sequencing and annotation.</title>
        <authorList>
            <consortium name="The Broad Institute Genomics Platform"/>
            <consortium name="The Broad Institute Genome Sequencing Center for Infectious Disease"/>
            <person name="Wu L."/>
            <person name="Ma J."/>
        </authorList>
    </citation>
    <scope>NUCLEOTIDE SEQUENCE [LARGE SCALE GENOMIC DNA]</scope>
    <source>
        <strain evidence="3">CGMCC 1.16026</strain>
    </source>
</reference>
<protein>
    <submittedName>
        <fullName evidence="2">Helix-turn-helix domain-containing protein</fullName>
    </submittedName>
</protein>
<organism evidence="2 3">
    <name type="scientific">Granulicella cerasi</name>
    <dbReference type="NCBI Taxonomy" id="741063"/>
    <lineage>
        <taxon>Bacteria</taxon>
        <taxon>Pseudomonadati</taxon>
        <taxon>Acidobacteriota</taxon>
        <taxon>Terriglobia</taxon>
        <taxon>Terriglobales</taxon>
        <taxon>Acidobacteriaceae</taxon>
        <taxon>Granulicella</taxon>
    </lineage>
</organism>
<dbReference type="InterPro" id="IPR001387">
    <property type="entry name" value="Cro/C1-type_HTH"/>
</dbReference>
<sequence length="120" mass="13618">MPNSDLDRVRLGELLRQAREYVELSQEEVGKKLDLPRTAISMIESGQRRVDALELKRFAEIYQRPVSYFTGDHDVAASLPQDVEHLARRASSLSETDRAELARFAEFLSSRSQAKVRNAG</sequence>
<dbReference type="InterPro" id="IPR010982">
    <property type="entry name" value="Lambda_DNA-bd_dom_sf"/>
</dbReference>
<keyword evidence="3" id="KW-1185">Reference proteome</keyword>
<dbReference type="RefSeq" id="WP_263371915.1">
    <property type="nucleotide sequence ID" value="NZ_JAGSYD010000003.1"/>
</dbReference>
<dbReference type="SMART" id="SM00530">
    <property type="entry name" value="HTH_XRE"/>
    <property type="match status" value="1"/>
</dbReference>
<comment type="caution">
    <text evidence="2">The sequence shown here is derived from an EMBL/GenBank/DDBJ whole genome shotgun (WGS) entry which is preliminary data.</text>
</comment>
<evidence type="ECO:0000313" key="3">
    <source>
        <dbReference type="Proteomes" id="UP001596391"/>
    </source>
</evidence>
<dbReference type="CDD" id="cd00093">
    <property type="entry name" value="HTH_XRE"/>
    <property type="match status" value="1"/>
</dbReference>
<evidence type="ECO:0000313" key="2">
    <source>
        <dbReference type="EMBL" id="MFC6645554.1"/>
    </source>
</evidence>
<gene>
    <name evidence="2" type="ORF">ACFQBQ_08145</name>
</gene>
<feature type="domain" description="HTH cro/C1-type" evidence="1">
    <location>
        <begin position="15"/>
        <end position="69"/>
    </location>
</feature>
<accession>A0ABW1Z7X7</accession>
<proteinExistence type="predicted"/>
<dbReference type="SUPFAM" id="SSF47413">
    <property type="entry name" value="lambda repressor-like DNA-binding domains"/>
    <property type="match status" value="1"/>
</dbReference>
<evidence type="ECO:0000259" key="1">
    <source>
        <dbReference type="PROSITE" id="PS50943"/>
    </source>
</evidence>
<dbReference type="PANTHER" id="PTHR43236:SF1">
    <property type="entry name" value="BLL7220 PROTEIN"/>
    <property type="match status" value="1"/>
</dbReference>
<dbReference type="EMBL" id="JBHSWI010000001">
    <property type="protein sequence ID" value="MFC6645554.1"/>
    <property type="molecule type" value="Genomic_DNA"/>
</dbReference>